<accession>A0A438GGR7</accession>
<comment type="caution">
    <text evidence="2">The sequence shown here is derived from an EMBL/GenBank/DDBJ whole genome shotgun (WGS) entry which is preliminary data.</text>
</comment>
<organism evidence="2 3">
    <name type="scientific">Vitis vinifera</name>
    <name type="common">Grape</name>
    <dbReference type="NCBI Taxonomy" id="29760"/>
    <lineage>
        <taxon>Eukaryota</taxon>
        <taxon>Viridiplantae</taxon>
        <taxon>Streptophyta</taxon>
        <taxon>Embryophyta</taxon>
        <taxon>Tracheophyta</taxon>
        <taxon>Spermatophyta</taxon>
        <taxon>Magnoliopsida</taxon>
        <taxon>eudicotyledons</taxon>
        <taxon>Gunneridae</taxon>
        <taxon>Pentapetalae</taxon>
        <taxon>rosids</taxon>
        <taxon>Vitales</taxon>
        <taxon>Vitaceae</taxon>
        <taxon>Viteae</taxon>
        <taxon>Vitis</taxon>
    </lineage>
</organism>
<evidence type="ECO:0008006" key="4">
    <source>
        <dbReference type="Google" id="ProtNLM"/>
    </source>
</evidence>
<proteinExistence type="predicted"/>
<protein>
    <recommendedName>
        <fullName evidence="4">Secreted protein</fullName>
    </recommendedName>
</protein>
<name>A0A438GGR7_VITVI</name>
<dbReference type="AlphaFoldDB" id="A0A438GGR7"/>
<evidence type="ECO:0000313" key="3">
    <source>
        <dbReference type="Proteomes" id="UP000288805"/>
    </source>
</evidence>
<dbReference type="Proteomes" id="UP000288805">
    <property type="component" value="Unassembled WGS sequence"/>
</dbReference>
<evidence type="ECO:0000256" key="1">
    <source>
        <dbReference type="SAM" id="SignalP"/>
    </source>
</evidence>
<reference evidence="2 3" key="1">
    <citation type="journal article" date="2018" name="PLoS Genet.">
        <title>Population sequencing reveals clonal diversity and ancestral inbreeding in the grapevine cultivar Chardonnay.</title>
        <authorList>
            <person name="Roach M.J."/>
            <person name="Johnson D.L."/>
            <person name="Bohlmann J."/>
            <person name="van Vuuren H.J."/>
            <person name="Jones S.J."/>
            <person name="Pretorius I.S."/>
            <person name="Schmidt S.A."/>
            <person name="Borneman A.R."/>
        </authorList>
    </citation>
    <scope>NUCLEOTIDE SEQUENCE [LARGE SCALE GENOMIC DNA]</scope>
    <source>
        <strain evidence="3">cv. Chardonnay</strain>
        <tissue evidence="2">Leaf</tissue>
    </source>
</reference>
<feature type="chain" id="PRO_5019438592" description="Secreted protein" evidence="1">
    <location>
        <begin position="21"/>
        <end position="80"/>
    </location>
</feature>
<gene>
    <name evidence="2" type="ORF">CK203_058087</name>
</gene>
<sequence length="80" mass="9202">MLMSWMKFIDCFWFCFQGQGVVLVNTDEAGTLLVTNFRLFFLHSNISLLLHVSTKHARGEEEMGQCITVLEVVLKTRNCC</sequence>
<dbReference type="EMBL" id="QGNW01000438">
    <property type="protein sequence ID" value="RVW71397.1"/>
    <property type="molecule type" value="Genomic_DNA"/>
</dbReference>
<feature type="signal peptide" evidence="1">
    <location>
        <begin position="1"/>
        <end position="20"/>
    </location>
</feature>
<evidence type="ECO:0000313" key="2">
    <source>
        <dbReference type="EMBL" id="RVW71397.1"/>
    </source>
</evidence>
<keyword evidence="1" id="KW-0732">Signal</keyword>